<dbReference type="InterPro" id="IPR048515">
    <property type="entry name" value="DHH_CID"/>
</dbReference>
<dbReference type="Pfam" id="PF21763">
    <property type="entry name" value="DHH_CID"/>
    <property type="match status" value="1"/>
</dbReference>
<accession>A0A7C5YB83</accession>
<gene>
    <name evidence="4" type="ORF">ENM42_04250</name>
</gene>
<name>A0A7C5YB83_CALS0</name>
<dbReference type="EMBL" id="DRXS01000229">
    <property type="protein sequence ID" value="HHR41025.1"/>
    <property type="molecule type" value="Genomic_DNA"/>
</dbReference>
<dbReference type="Gene3D" id="3.10.310.30">
    <property type="match status" value="1"/>
</dbReference>
<comment type="caution">
    <text evidence="4">The sequence shown here is derived from an EMBL/GenBank/DDBJ whole genome shotgun (WGS) entry which is preliminary data.</text>
</comment>
<dbReference type="InterPro" id="IPR038763">
    <property type="entry name" value="DHH_sf"/>
</dbReference>
<dbReference type="InterPro" id="IPR003156">
    <property type="entry name" value="DHHA1_dom"/>
</dbReference>
<dbReference type="AlphaFoldDB" id="A0A7C5YB83"/>
<feature type="domain" description="DDH" evidence="1">
    <location>
        <begin position="29"/>
        <end position="150"/>
    </location>
</feature>
<organism evidence="4">
    <name type="scientific">Caldiarchaeum subterraneum</name>
    <dbReference type="NCBI Taxonomy" id="311458"/>
    <lineage>
        <taxon>Archaea</taxon>
        <taxon>Nitrososphaerota</taxon>
        <taxon>Candidatus Caldarchaeales</taxon>
        <taxon>Candidatus Caldarchaeaceae</taxon>
        <taxon>Candidatus Caldarchaeum</taxon>
    </lineage>
</organism>
<evidence type="ECO:0000259" key="3">
    <source>
        <dbReference type="Pfam" id="PF21763"/>
    </source>
</evidence>
<evidence type="ECO:0000313" key="4">
    <source>
        <dbReference type="EMBL" id="HHR41025.1"/>
    </source>
</evidence>
<dbReference type="PANTHER" id="PTHR30255:SF2">
    <property type="entry name" value="SINGLE-STRANDED-DNA-SPECIFIC EXONUCLEASE RECJ"/>
    <property type="match status" value="1"/>
</dbReference>
<protein>
    <submittedName>
        <fullName evidence="4">DHH family phosphoesterase</fullName>
    </submittedName>
</protein>
<dbReference type="Gene3D" id="3.90.1640.30">
    <property type="match status" value="1"/>
</dbReference>
<evidence type="ECO:0000259" key="1">
    <source>
        <dbReference type="Pfam" id="PF01368"/>
    </source>
</evidence>
<dbReference type="InterPro" id="IPR051673">
    <property type="entry name" value="SSDNA_exonuclease_RecJ"/>
</dbReference>
<dbReference type="PANTHER" id="PTHR30255">
    <property type="entry name" value="SINGLE-STRANDED-DNA-SPECIFIC EXONUCLEASE RECJ"/>
    <property type="match status" value="1"/>
</dbReference>
<dbReference type="Pfam" id="PF01368">
    <property type="entry name" value="DHH"/>
    <property type="match status" value="1"/>
</dbReference>
<dbReference type="SUPFAM" id="SSF64182">
    <property type="entry name" value="DHH phosphoesterases"/>
    <property type="match status" value="1"/>
</dbReference>
<dbReference type="Pfam" id="PF02272">
    <property type="entry name" value="DHHA1"/>
    <property type="match status" value="1"/>
</dbReference>
<reference evidence="4" key="1">
    <citation type="journal article" date="2020" name="mSystems">
        <title>Genome- and Community-Level Interaction Insights into Carbon Utilization and Element Cycling Functions of Hydrothermarchaeota in Hydrothermal Sediment.</title>
        <authorList>
            <person name="Zhou Z."/>
            <person name="Liu Y."/>
            <person name="Xu W."/>
            <person name="Pan J."/>
            <person name="Luo Z.H."/>
            <person name="Li M."/>
        </authorList>
    </citation>
    <scope>NUCLEOTIDE SEQUENCE [LARGE SCALE GENOMIC DNA]</scope>
    <source>
        <strain evidence="4">SpSt-1084</strain>
    </source>
</reference>
<feature type="domain" description="DHH-CID" evidence="3">
    <location>
        <begin position="203"/>
        <end position="286"/>
    </location>
</feature>
<evidence type="ECO:0000259" key="2">
    <source>
        <dbReference type="Pfam" id="PF02272"/>
    </source>
</evidence>
<dbReference type="GO" id="GO:0004527">
    <property type="term" value="F:exonuclease activity"/>
    <property type="evidence" value="ECO:0007669"/>
    <property type="project" value="UniProtKB-KW"/>
</dbReference>
<proteinExistence type="predicted"/>
<dbReference type="GO" id="GO:0003676">
    <property type="term" value="F:nucleic acid binding"/>
    <property type="evidence" value="ECO:0007669"/>
    <property type="project" value="InterPro"/>
</dbReference>
<dbReference type="InterPro" id="IPR001667">
    <property type="entry name" value="DDH_dom"/>
</dbReference>
<feature type="domain" description="DHHA1" evidence="2">
    <location>
        <begin position="398"/>
        <end position="471"/>
    </location>
</feature>
<sequence length="485" mass="53132">MEADLQSFLRTAEKAAEKIRQWINEGEHIDIFTHNDADALSSAGIICASLRREDGYFRVRSLNRIEDFIELYQNGYVESRCIIFTDMGSGSLPDLVSLLGDRSVVVLDHHEPHETELAPEWRHVNPHLHGFDGAREISAAGVTYFVCKALNRGNIEFSPLAVVGALGDLQDKNSERKLHGLNELIVKEAVEKNLIEVKDDIILYGRTFRPLHLALASTTSPYIPGISGNEQTAYQFLSSLEIPLKKGSEWRTLADLTDEEKKKLYNGMIEYLVAKGLPSTIADELVGKTYDLVNEPVWTYLRDAREYATLLNACGKSGKGWLGIVVAMGARAEILDEAQKVLEDYRMSLAKAMDYISQPGVLEELNHIVVLKGGDVIDFRQVSSIASVLSSSGLLPKDKALVALANAGKLVKISARASKQLVDRGLNLGAITSKLGAAYGGRGGGHNIAAGAEIPSDRMIKFLADFDKAVGEQLAASDNQIVDRN</sequence>